<keyword evidence="3" id="KW-1185">Reference proteome</keyword>
<dbReference type="KEGG" id="tam:Theam_1423"/>
<dbReference type="PANTHER" id="PTHR36558:SF1">
    <property type="entry name" value="RESTRICTION ENDONUCLEASE DOMAIN-CONTAINING PROTEIN-RELATED"/>
    <property type="match status" value="1"/>
</dbReference>
<dbReference type="InterPro" id="IPR012296">
    <property type="entry name" value="Nuclease_put_TT1808"/>
</dbReference>
<name>E8T457_THEA1</name>
<evidence type="ECO:0000313" key="2">
    <source>
        <dbReference type="EMBL" id="ADU97386.1"/>
    </source>
</evidence>
<dbReference type="SUPFAM" id="SSF52980">
    <property type="entry name" value="Restriction endonuclease-like"/>
    <property type="match status" value="1"/>
</dbReference>
<sequence>MERAELPRYTVEDYKLWEGDWELIEGIPYAMAPSPYGKHQRISGLLFGQIEEQLEKCPKECFVYQEVDWIVDEHTVVRPDLFVICKRVDEYLKEPPEVVFEIVSKSTAFKDEKVKFSLYEREGVKYYALVYPELGKARVFRLEGSRYRKVFDGEEGEVEFETECPFKINLTKVWRRA</sequence>
<dbReference type="CDD" id="cd06260">
    <property type="entry name" value="DUF820-like"/>
    <property type="match status" value="1"/>
</dbReference>
<feature type="domain" description="Putative restriction endonuclease" evidence="1">
    <location>
        <begin position="12"/>
        <end position="157"/>
    </location>
</feature>
<dbReference type="PANTHER" id="PTHR36558">
    <property type="entry name" value="GLR1098 PROTEIN"/>
    <property type="match status" value="1"/>
</dbReference>
<dbReference type="Gene3D" id="3.90.1570.10">
    <property type="entry name" value="tt1808, chain A"/>
    <property type="match status" value="1"/>
</dbReference>
<dbReference type="HOGENOM" id="CLU_076312_0_2_0"/>
<evidence type="ECO:0000259" key="1">
    <source>
        <dbReference type="Pfam" id="PF05685"/>
    </source>
</evidence>
<dbReference type="InterPro" id="IPR008538">
    <property type="entry name" value="Uma2"/>
</dbReference>
<accession>E8T457</accession>
<reference evidence="2" key="1">
    <citation type="submission" date="2011-01" db="EMBL/GenBank/DDBJ databases">
        <title>Complete sequence of chromosome of Thermovibrio ammonificans HB-1.</title>
        <authorList>
            <consortium name="US DOE Joint Genome Institute"/>
            <person name="Lucas S."/>
            <person name="Copeland A."/>
            <person name="Lapidus A."/>
            <person name="Cheng J.-F."/>
            <person name="Goodwin L."/>
            <person name="Pitluck S."/>
            <person name="Davenport K."/>
            <person name="Detter J.C."/>
            <person name="Han C."/>
            <person name="Tapia R."/>
            <person name="Land M."/>
            <person name="Hauser L."/>
            <person name="Kyrpides N."/>
            <person name="Ivanova N."/>
            <person name="Ovchinnikova G."/>
            <person name="Vetriani C."/>
            <person name="Woyke T."/>
        </authorList>
    </citation>
    <scope>NUCLEOTIDE SEQUENCE [LARGE SCALE GENOMIC DNA]</scope>
    <source>
        <strain evidence="2">HB-1</strain>
    </source>
</reference>
<dbReference type="RefSeq" id="WP_013538172.1">
    <property type="nucleotide sequence ID" value="NC_014926.1"/>
</dbReference>
<dbReference type="Proteomes" id="UP000006362">
    <property type="component" value="Chromosome"/>
</dbReference>
<dbReference type="EMBL" id="CP002444">
    <property type="protein sequence ID" value="ADU97386.1"/>
    <property type="molecule type" value="Genomic_DNA"/>
</dbReference>
<dbReference type="Pfam" id="PF05685">
    <property type="entry name" value="Uma2"/>
    <property type="match status" value="1"/>
</dbReference>
<protein>
    <recommendedName>
        <fullName evidence="1">Putative restriction endonuclease domain-containing protein</fullName>
    </recommendedName>
</protein>
<dbReference type="AlphaFoldDB" id="E8T457"/>
<organism evidence="2 3">
    <name type="scientific">Thermovibrio ammonificans (strain DSM 15698 / JCM 12110 / HB-1)</name>
    <dbReference type="NCBI Taxonomy" id="648996"/>
    <lineage>
        <taxon>Bacteria</taxon>
        <taxon>Pseudomonadati</taxon>
        <taxon>Aquificota</taxon>
        <taxon>Aquificia</taxon>
        <taxon>Desulfurobacteriales</taxon>
        <taxon>Desulfurobacteriaceae</taxon>
        <taxon>Thermovibrio</taxon>
    </lineage>
</organism>
<dbReference type="InterPro" id="IPR011335">
    <property type="entry name" value="Restrct_endonuc-II-like"/>
</dbReference>
<evidence type="ECO:0000313" key="3">
    <source>
        <dbReference type="Proteomes" id="UP000006362"/>
    </source>
</evidence>
<dbReference type="eggNOG" id="COG4636">
    <property type="taxonomic scope" value="Bacteria"/>
</dbReference>
<gene>
    <name evidence="2" type="ordered locus">Theam_1423</name>
</gene>
<dbReference type="OrthoDB" id="9808428at2"/>
<proteinExistence type="predicted"/>
<dbReference type="STRING" id="648996.Theam_1423"/>